<dbReference type="GO" id="GO:0009055">
    <property type="term" value="F:electron transfer activity"/>
    <property type="evidence" value="ECO:0007669"/>
    <property type="project" value="InterPro"/>
</dbReference>
<dbReference type="InterPro" id="IPR039391">
    <property type="entry name" value="Phytocyanin-like"/>
</dbReference>
<organism evidence="2 3">
    <name type="scientific">Dovyalis caffra</name>
    <dbReference type="NCBI Taxonomy" id="77055"/>
    <lineage>
        <taxon>Eukaryota</taxon>
        <taxon>Viridiplantae</taxon>
        <taxon>Streptophyta</taxon>
        <taxon>Embryophyta</taxon>
        <taxon>Tracheophyta</taxon>
        <taxon>Spermatophyta</taxon>
        <taxon>Magnoliopsida</taxon>
        <taxon>eudicotyledons</taxon>
        <taxon>Gunneridae</taxon>
        <taxon>Pentapetalae</taxon>
        <taxon>rosids</taxon>
        <taxon>fabids</taxon>
        <taxon>Malpighiales</taxon>
        <taxon>Salicaceae</taxon>
        <taxon>Flacourtieae</taxon>
        <taxon>Dovyalis</taxon>
    </lineage>
</organism>
<dbReference type="PANTHER" id="PTHR33021">
    <property type="entry name" value="BLUE COPPER PROTEIN"/>
    <property type="match status" value="1"/>
</dbReference>
<dbReference type="InterPro" id="IPR003245">
    <property type="entry name" value="Phytocyanin_dom"/>
</dbReference>
<comment type="caution">
    <text evidence="2">The sequence shown here is derived from an EMBL/GenBank/DDBJ whole genome shotgun (WGS) entry which is preliminary data.</text>
</comment>
<dbReference type="Proteomes" id="UP001314170">
    <property type="component" value="Unassembled WGS sequence"/>
</dbReference>
<feature type="domain" description="Phytocyanin" evidence="1">
    <location>
        <begin position="181"/>
        <end position="231"/>
    </location>
</feature>
<dbReference type="AlphaFoldDB" id="A0AAV1RX22"/>
<name>A0AAV1RX22_9ROSI</name>
<sequence length="231" mass="25508">MKLGKALTSGNDTVVLATPGKKWYICGMGKHCELGGQKLTIAVQSLAPTASPAPSPLYAKPYETKSYEDKSKLCKRNKRCRSKRVPTLGIALQNTVNFGTTFIFHYVVGAHNVFRVNGTGFQYCVNPPANEALSTGHDIVVLRTPGRKWYICGVGNHCENGLKLFIVVKPAETKAPITKGKEIIVGDEARWRLGFDYQAWAKDKDFRVGDKLVFKYPIGVHNVFRVNGTGF</sequence>
<dbReference type="InterPro" id="IPR008972">
    <property type="entry name" value="Cupredoxin"/>
</dbReference>
<keyword evidence="3" id="KW-1185">Reference proteome</keyword>
<evidence type="ECO:0000313" key="3">
    <source>
        <dbReference type="Proteomes" id="UP001314170"/>
    </source>
</evidence>
<dbReference type="PANTHER" id="PTHR33021:SF533">
    <property type="entry name" value="PHYTOCYANIN DOMAIN-CONTAINING PROTEIN"/>
    <property type="match status" value="1"/>
</dbReference>
<evidence type="ECO:0000259" key="1">
    <source>
        <dbReference type="PROSITE" id="PS51485"/>
    </source>
</evidence>
<dbReference type="SUPFAM" id="SSF49503">
    <property type="entry name" value="Cupredoxins"/>
    <property type="match status" value="3"/>
</dbReference>
<accession>A0AAV1RX22</accession>
<dbReference type="Pfam" id="PF02298">
    <property type="entry name" value="Cu_bind_like"/>
    <property type="match status" value="3"/>
</dbReference>
<dbReference type="GO" id="GO:0005886">
    <property type="term" value="C:plasma membrane"/>
    <property type="evidence" value="ECO:0007669"/>
    <property type="project" value="TreeGrafter"/>
</dbReference>
<protein>
    <recommendedName>
        <fullName evidence="1">Phytocyanin domain-containing protein</fullName>
    </recommendedName>
</protein>
<evidence type="ECO:0000313" key="2">
    <source>
        <dbReference type="EMBL" id="CAK7341493.1"/>
    </source>
</evidence>
<feature type="domain" description="Phytocyanin" evidence="1">
    <location>
        <begin position="1"/>
        <end position="45"/>
    </location>
</feature>
<feature type="domain" description="Phytocyanin" evidence="1">
    <location>
        <begin position="81"/>
        <end position="170"/>
    </location>
</feature>
<gene>
    <name evidence="2" type="ORF">DCAF_LOCUS16312</name>
</gene>
<dbReference type="PROSITE" id="PS51485">
    <property type="entry name" value="PHYTOCYANIN"/>
    <property type="match status" value="3"/>
</dbReference>
<dbReference type="Gene3D" id="2.60.40.420">
    <property type="entry name" value="Cupredoxins - blue copper proteins"/>
    <property type="match status" value="3"/>
</dbReference>
<reference evidence="2 3" key="1">
    <citation type="submission" date="2024-01" db="EMBL/GenBank/DDBJ databases">
        <authorList>
            <person name="Waweru B."/>
        </authorList>
    </citation>
    <scope>NUCLEOTIDE SEQUENCE [LARGE SCALE GENOMIC DNA]</scope>
</reference>
<proteinExistence type="predicted"/>
<dbReference type="EMBL" id="CAWUPB010001160">
    <property type="protein sequence ID" value="CAK7341493.1"/>
    <property type="molecule type" value="Genomic_DNA"/>
</dbReference>